<keyword evidence="5 6" id="KW-0482">Metalloprotease</keyword>
<dbReference type="EMBL" id="FONY01000004">
    <property type="protein sequence ID" value="SFE62195.1"/>
    <property type="molecule type" value="Genomic_DNA"/>
</dbReference>
<dbReference type="InterPro" id="IPR051156">
    <property type="entry name" value="Mito/Outer_Membr_Metalloprot"/>
</dbReference>
<protein>
    <submittedName>
        <fullName evidence="8">Peptidase family M48</fullName>
    </submittedName>
</protein>
<dbReference type="PANTHER" id="PTHR22726:SF1">
    <property type="entry name" value="METALLOENDOPEPTIDASE OMA1, MITOCHONDRIAL"/>
    <property type="match status" value="1"/>
</dbReference>
<evidence type="ECO:0000256" key="5">
    <source>
        <dbReference type="ARBA" id="ARBA00023049"/>
    </source>
</evidence>
<sequence length="268" mass="30311">MVKRIFILLLVSVIVSFCSKKTYSQELNALLFSIEDEIRLGQQVANEVEKDPKNRILDEKKYPQAYAHLRRITNTILNSGQVRYKEQFPWQVKIIHNDSVLNAFCAPGGFIYVYTGIIKFLDTEDQFAGVMAHEIAHADRRHATNNLMKMYGLGMLMQLVLGENSGNMIARVAASLLGLNFSRSHEREADDYSVIYLCNTPYQASGAAGFFEKLQRSNQGARTPEFLSTHPNPANRIQNIKNAATQRKCNLKASNNASYQAFKNSLPR</sequence>
<keyword evidence="9" id="KW-1185">Reference proteome</keyword>
<comment type="cofactor">
    <cofactor evidence="6">
        <name>Zn(2+)</name>
        <dbReference type="ChEBI" id="CHEBI:29105"/>
    </cofactor>
    <text evidence="6">Binds 1 zinc ion per subunit.</text>
</comment>
<evidence type="ECO:0000313" key="9">
    <source>
        <dbReference type="Proteomes" id="UP000199513"/>
    </source>
</evidence>
<evidence type="ECO:0000256" key="6">
    <source>
        <dbReference type="RuleBase" id="RU003983"/>
    </source>
</evidence>
<feature type="domain" description="Peptidase M48" evidence="7">
    <location>
        <begin position="67"/>
        <end position="243"/>
    </location>
</feature>
<evidence type="ECO:0000256" key="3">
    <source>
        <dbReference type="ARBA" id="ARBA00022801"/>
    </source>
</evidence>
<dbReference type="PANTHER" id="PTHR22726">
    <property type="entry name" value="METALLOENDOPEPTIDASE OMA1"/>
    <property type="match status" value="1"/>
</dbReference>
<accession>A0A1I2C1S9</accession>
<evidence type="ECO:0000313" key="8">
    <source>
        <dbReference type="EMBL" id="SFE62195.1"/>
    </source>
</evidence>
<evidence type="ECO:0000256" key="1">
    <source>
        <dbReference type="ARBA" id="ARBA00022670"/>
    </source>
</evidence>
<dbReference type="GO" id="GO:0046872">
    <property type="term" value="F:metal ion binding"/>
    <property type="evidence" value="ECO:0007669"/>
    <property type="project" value="UniProtKB-KW"/>
</dbReference>
<dbReference type="InterPro" id="IPR001915">
    <property type="entry name" value="Peptidase_M48"/>
</dbReference>
<evidence type="ECO:0000256" key="2">
    <source>
        <dbReference type="ARBA" id="ARBA00022723"/>
    </source>
</evidence>
<gene>
    <name evidence="8" type="ORF">SAMN04488541_100435</name>
</gene>
<name>A0A1I2C1S9_9BACT</name>
<reference evidence="8 9" key="1">
    <citation type="submission" date="2016-10" db="EMBL/GenBank/DDBJ databases">
        <authorList>
            <person name="de Groot N.N."/>
        </authorList>
    </citation>
    <scope>NUCLEOTIDE SEQUENCE [LARGE SCALE GENOMIC DNA]</scope>
    <source>
        <strain>GEY</strain>
        <strain evidence="9">DSM 9560</strain>
    </source>
</reference>
<proteinExistence type="inferred from homology"/>
<keyword evidence="3 6" id="KW-0378">Hydrolase</keyword>
<dbReference type="Proteomes" id="UP000199513">
    <property type="component" value="Unassembled WGS sequence"/>
</dbReference>
<keyword evidence="1 6" id="KW-0645">Protease</keyword>
<comment type="similarity">
    <text evidence="6">Belongs to the peptidase M48 family.</text>
</comment>
<dbReference type="STRING" id="1003.SAMN04488541_100435"/>
<dbReference type="GO" id="GO:0051603">
    <property type="term" value="P:proteolysis involved in protein catabolic process"/>
    <property type="evidence" value="ECO:0007669"/>
    <property type="project" value="TreeGrafter"/>
</dbReference>
<dbReference type="Pfam" id="PF01435">
    <property type="entry name" value="Peptidase_M48"/>
    <property type="match status" value="1"/>
</dbReference>
<dbReference type="GO" id="GO:0004222">
    <property type="term" value="F:metalloendopeptidase activity"/>
    <property type="evidence" value="ECO:0007669"/>
    <property type="project" value="InterPro"/>
</dbReference>
<dbReference type="RefSeq" id="WP_245763969.1">
    <property type="nucleotide sequence ID" value="NZ_FONY01000004.1"/>
</dbReference>
<organism evidence="8 9">
    <name type="scientific">Thermoflexibacter ruber</name>
    <dbReference type="NCBI Taxonomy" id="1003"/>
    <lineage>
        <taxon>Bacteria</taxon>
        <taxon>Pseudomonadati</taxon>
        <taxon>Bacteroidota</taxon>
        <taxon>Cytophagia</taxon>
        <taxon>Cytophagales</taxon>
        <taxon>Thermoflexibacteraceae</taxon>
        <taxon>Thermoflexibacter</taxon>
    </lineage>
</organism>
<evidence type="ECO:0000259" key="7">
    <source>
        <dbReference type="Pfam" id="PF01435"/>
    </source>
</evidence>
<keyword evidence="4 6" id="KW-0862">Zinc</keyword>
<dbReference type="AlphaFoldDB" id="A0A1I2C1S9"/>
<dbReference type="GO" id="GO:0016020">
    <property type="term" value="C:membrane"/>
    <property type="evidence" value="ECO:0007669"/>
    <property type="project" value="TreeGrafter"/>
</dbReference>
<keyword evidence="2" id="KW-0479">Metal-binding</keyword>
<evidence type="ECO:0000256" key="4">
    <source>
        <dbReference type="ARBA" id="ARBA00022833"/>
    </source>
</evidence>
<dbReference type="Gene3D" id="3.30.2010.10">
    <property type="entry name" value="Metalloproteases ('zincins'), catalytic domain"/>
    <property type="match status" value="1"/>
</dbReference>